<dbReference type="InterPro" id="IPR018060">
    <property type="entry name" value="HTH_AraC"/>
</dbReference>
<sequence>MNVGRNREGPECIEFLLLDLFSMMSVTSAIEPLRAANRLLGSEAYSWRFSSEDGLSARASNGISVNVNERFGTSKTPDYLFVCAGMTFVAKDQTRLNVTLNRWAREGCHMGALSMGTVFLARAGLLSDARCTLHWEGQPAFREEFPFIELSNQLYVIDRNRYTCAGGTSSLDMILHIITEAHGAVLARSIANQFQVERIRTGNVEQRSGSLVRLDTLPLQLAQAVGLMMRNFEKPLSTGSVARTFGLSVRNLERLFHRHTGCPPARYYKILRLEHARNLLLHTNLANIDIAIATGFCSSSYFSASYTEHFGHTPSQERQ</sequence>
<keyword evidence="2" id="KW-0804">Transcription</keyword>
<dbReference type="Gene3D" id="3.40.50.880">
    <property type="match status" value="1"/>
</dbReference>
<dbReference type="PANTHER" id="PTHR43130">
    <property type="entry name" value="ARAC-FAMILY TRANSCRIPTIONAL REGULATOR"/>
    <property type="match status" value="1"/>
</dbReference>
<dbReference type="PANTHER" id="PTHR43130:SF3">
    <property type="entry name" value="HTH-TYPE TRANSCRIPTIONAL REGULATOR RV1931C"/>
    <property type="match status" value="1"/>
</dbReference>
<evidence type="ECO:0000313" key="4">
    <source>
        <dbReference type="EMBL" id="MET3595053.1"/>
    </source>
</evidence>
<gene>
    <name evidence="4" type="ORF">ABID26_004465</name>
</gene>
<accession>A0ABV2HXM9</accession>
<dbReference type="SUPFAM" id="SSF52317">
    <property type="entry name" value="Class I glutamine amidotransferase-like"/>
    <property type="match status" value="1"/>
</dbReference>
<evidence type="ECO:0000256" key="2">
    <source>
        <dbReference type="ARBA" id="ARBA00023163"/>
    </source>
</evidence>
<name>A0ABV2HXM9_9HYPH</name>
<dbReference type="SUPFAM" id="SSF46689">
    <property type="entry name" value="Homeodomain-like"/>
    <property type="match status" value="2"/>
</dbReference>
<organism evidence="4 5">
    <name type="scientific">Mesorhizobium shonense</name>
    <dbReference type="NCBI Taxonomy" id="1209948"/>
    <lineage>
        <taxon>Bacteria</taxon>
        <taxon>Pseudomonadati</taxon>
        <taxon>Pseudomonadota</taxon>
        <taxon>Alphaproteobacteria</taxon>
        <taxon>Hyphomicrobiales</taxon>
        <taxon>Phyllobacteriaceae</taxon>
        <taxon>Mesorhizobium</taxon>
    </lineage>
</organism>
<dbReference type="InterPro" id="IPR009057">
    <property type="entry name" value="Homeodomain-like_sf"/>
</dbReference>
<keyword evidence="1" id="KW-0805">Transcription regulation</keyword>
<dbReference type="InterPro" id="IPR002818">
    <property type="entry name" value="DJ-1/PfpI"/>
</dbReference>
<evidence type="ECO:0000259" key="3">
    <source>
        <dbReference type="PROSITE" id="PS01124"/>
    </source>
</evidence>
<dbReference type="EMBL" id="JBEPLM010000009">
    <property type="protein sequence ID" value="MET3595053.1"/>
    <property type="molecule type" value="Genomic_DNA"/>
</dbReference>
<dbReference type="InterPro" id="IPR052158">
    <property type="entry name" value="INH-QAR"/>
</dbReference>
<dbReference type="RefSeq" id="WP_354416329.1">
    <property type="nucleotide sequence ID" value="NZ_JBEPLM010000009.1"/>
</dbReference>
<proteinExistence type="predicted"/>
<feature type="domain" description="HTH araC/xylS-type" evidence="3">
    <location>
        <begin position="222"/>
        <end position="319"/>
    </location>
</feature>
<evidence type="ECO:0000313" key="5">
    <source>
        <dbReference type="Proteomes" id="UP001549036"/>
    </source>
</evidence>
<dbReference type="Proteomes" id="UP001549036">
    <property type="component" value="Unassembled WGS sequence"/>
</dbReference>
<dbReference type="CDD" id="cd03136">
    <property type="entry name" value="GATase1_AraC_ArgR_like"/>
    <property type="match status" value="1"/>
</dbReference>
<evidence type="ECO:0000256" key="1">
    <source>
        <dbReference type="ARBA" id="ARBA00023015"/>
    </source>
</evidence>
<keyword evidence="5" id="KW-1185">Reference proteome</keyword>
<dbReference type="PROSITE" id="PS01124">
    <property type="entry name" value="HTH_ARAC_FAMILY_2"/>
    <property type="match status" value="1"/>
</dbReference>
<comment type="caution">
    <text evidence="4">The sequence shown here is derived from an EMBL/GenBank/DDBJ whole genome shotgun (WGS) entry which is preliminary data.</text>
</comment>
<dbReference type="InterPro" id="IPR029062">
    <property type="entry name" value="Class_I_gatase-like"/>
</dbReference>
<dbReference type="SMART" id="SM00342">
    <property type="entry name" value="HTH_ARAC"/>
    <property type="match status" value="1"/>
</dbReference>
<dbReference type="Gene3D" id="1.10.10.60">
    <property type="entry name" value="Homeodomain-like"/>
    <property type="match status" value="2"/>
</dbReference>
<protein>
    <submittedName>
        <fullName evidence="4">Transcriptional regulator GlxA family with amidase domain</fullName>
    </submittedName>
</protein>
<reference evidence="4 5" key="1">
    <citation type="submission" date="2024-06" db="EMBL/GenBank/DDBJ databases">
        <title>Genomic Encyclopedia of Type Strains, Phase IV (KMG-IV): sequencing the most valuable type-strain genomes for metagenomic binning, comparative biology and taxonomic classification.</title>
        <authorList>
            <person name="Goeker M."/>
        </authorList>
    </citation>
    <scope>NUCLEOTIDE SEQUENCE [LARGE SCALE GENOMIC DNA]</scope>
    <source>
        <strain evidence="4 5">DSM 29846</strain>
    </source>
</reference>
<dbReference type="Pfam" id="PF12833">
    <property type="entry name" value="HTH_18"/>
    <property type="match status" value="1"/>
</dbReference>
<dbReference type="Pfam" id="PF01965">
    <property type="entry name" value="DJ-1_PfpI"/>
    <property type="match status" value="1"/>
</dbReference>